<dbReference type="GO" id="GO:0006631">
    <property type="term" value="P:fatty acid metabolic process"/>
    <property type="evidence" value="ECO:0007669"/>
    <property type="project" value="TreeGrafter"/>
</dbReference>
<evidence type="ECO:0000256" key="1">
    <source>
        <dbReference type="ARBA" id="ARBA00006432"/>
    </source>
</evidence>
<dbReference type="FunFam" id="3.30.300.30:FF:000008">
    <property type="entry name" value="2,3-dihydroxybenzoate-AMP ligase"/>
    <property type="match status" value="1"/>
</dbReference>
<dbReference type="InterPro" id="IPR045851">
    <property type="entry name" value="AMP-bd_C_sf"/>
</dbReference>
<evidence type="ECO:0000259" key="8">
    <source>
        <dbReference type="Pfam" id="PF00501"/>
    </source>
</evidence>
<comment type="caution">
    <text evidence="12">The sequence shown here is derived from an EMBL/GenBank/DDBJ whole genome shotgun (WGS) entry which is preliminary data.</text>
</comment>
<reference evidence="12" key="2">
    <citation type="submission" date="2018-11" db="EMBL/GenBank/DDBJ databases">
        <title>Trombidioid mite genomics.</title>
        <authorList>
            <person name="Dong X."/>
        </authorList>
    </citation>
    <scope>NUCLEOTIDE SEQUENCE</scope>
    <source>
        <strain evidence="12">UoL-WK</strain>
    </source>
</reference>
<dbReference type="AlphaFoldDB" id="A0A3S3P4C5"/>
<evidence type="ECO:0000256" key="5">
    <source>
        <dbReference type="ARBA" id="ARBA00039638"/>
    </source>
</evidence>
<evidence type="ECO:0000256" key="2">
    <source>
        <dbReference type="ARBA" id="ARBA00022598"/>
    </source>
</evidence>
<keyword evidence="13" id="KW-1185">Reference proteome</keyword>
<dbReference type="EMBL" id="NCKU01005248">
    <property type="protein sequence ID" value="RWS04822.1"/>
    <property type="molecule type" value="Genomic_DNA"/>
</dbReference>
<comment type="similarity">
    <text evidence="1">Belongs to the ATP-dependent AMP-binding enzyme family.</text>
</comment>
<dbReference type="Gene3D" id="3.30.300.30">
    <property type="match status" value="1"/>
</dbReference>
<dbReference type="Gene3D" id="3.40.50.980">
    <property type="match status" value="2"/>
</dbReference>
<dbReference type="Pfam" id="PF00501">
    <property type="entry name" value="AMP-binding"/>
    <property type="match status" value="1"/>
</dbReference>
<comment type="catalytic activity">
    <reaction evidence="6">
        <text>octanoate + ATP + CoA = octanoyl-CoA + AMP + diphosphate</text>
        <dbReference type="Rhea" id="RHEA:33631"/>
        <dbReference type="ChEBI" id="CHEBI:25646"/>
        <dbReference type="ChEBI" id="CHEBI:30616"/>
        <dbReference type="ChEBI" id="CHEBI:33019"/>
        <dbReference type="ChEBI" id="CHEBI:57287"/>
        <dbReference type="ChEBI" id="CHEBI:57386"/>
        <dbReference type="ChEBI" id="CHEBI:456215"/>
    </reaction>
</comment>
<accession>A0A3S3P4C5</accession>
<proteinExistence type="inferred from homology"/>
<dbReference type="STRING" id="1965070.A0A3S3P4C5"/>
<dbReference type="OrthoDB" id="10253115at2759"/>
<dbReference type="PANTHER" id="PTHR43201">
    <property type="entry name" value="ACYL-COA SYNTHETASE"/>
    <property type="match status" value="1"/>
</dbReference>
<evidence type="ECO:0000256" key="6">
    <source>
        <dbReference type="ARBA" id="ARBA00047319"/>
    </source>
</evidence>
<dbReference type="EMBL" id="NCKU01008011">
    <property type="protein sequence ID" value="RWS02213.1"/>
    <property type="molecule type" value="Genomic_DNA"/>
</dbReference>
<evidence type="ECO:0000313" key="10">
    <source>
        <dbReference type="EMBL" id="RWS02213.1"/>
    </source>
</evidence>
<dbReference type="Proteomes" id="UP000285301">
    <property type="component" value="Unassembled WGS sequence"/>
</dbReference>
<evidence type="ECO:0000256" key="4">
    <source>
        <dbReference type="ARBA" id="ARBA00039009"/>
    </source>
</evidence>
<evidence type="ECO:0000259" key="9">
    <source>
        <dbReference type="Pfam" id="PF13193"/>
    </source>
</evidence>
<dbReference type="GO" id="GO:0031956">
    <property type="term" value="F:medium-chain fatty acid-CoA ligase activity"/>
    <property type="evidence" value="ECO:0007669"/>
    <property type="project" value="UniProtKB-EC"/>
</dbReference>
<dbReference type="Gene3D" id="2.30.38.10">
    <property type="entry name" value="Luciferase, Domain 3"/>
    <property type="match status" value="1"/>
</dbReference>
<dbReference type="Pfam" id="PF13193">
    <property type="entry name" value="AMP-binding_C"/>
    <property type="match status" value="1"/>
</dbReference>
<comment type="catalytic activity">
    <reaction evidence="7">
        <text>a medium-chain fatty acid + ATP + CoA = a medium-chain fatty acyl-CoA + AMP + diphosphate</text>
        <dbReference type="Rhea" id="RHEA:48340"/>
        <dbReference type="ChEBI" id="CHEBI:30616"/>
        <dbReference type="ChEBI" id="CHEBI:33019"/>
        <dbReference type="ChEBI" id="CHEBI:57287"/>
        <dbReference type="ChEBI" id="CHEBI:59558"/>
        <dbReference type="ChEBI" id="CHEBI:90546"/>
        <dbReference type="ChEBI" id="CHEBI:456215"/>
        <dbReference type="EC" id="6.2.1.2"/>
    </reaction>
</comment>
<dbReference type="InterPro" id="IPR025110">
    <property type="entry name" value="AMP-bd_C"/>
</dbReference>
<comment type="function">
    <text evidence="3">Acyl-CoA synthases catalyze the initial reaction in fatty acid metabolism, by forming a thioester with CoA. Has some preference toward medium-chain substrates. Plays a role in adipocyte differentiation.</text>
</comment>
<feature type="domain" description="AMP-dependent synthetase/ligase" evidence="8">
    <location>
        <begin position="6"/>
        <end position="375"/>
    </location>
</feature>
<evidence type="ECO:0000313" key="11">
    <source>
        <dbReference type="EMBL" id="RWS04822.1"/>
    </source>
</evidence>
<evidence type="ECO:0000313" key="13">
    <source>
        <dbReference type="Proteomes" id="UP000285301"/>
    </source>
</evidence>
<evidence type="ECO:0000313" key="12">
    <source>
        <dbReference type="EMBL" id="RWS04845.1"/>
    </source>
</evidence>
<dbReference type="InterPro" id="IPR000873">
    <property type="entry name" value="AMP-dep_synth/lig_dom"/>
</dbReference>
<reference evidence="12 13" key="1">
    <citation type="journal article" date="2018" name="Gigascience">
        <title>Genomes of trombidid mites reveal novel predicted allergens and laterally-transferred genes associated with secondary metabolism.</title>
        <authorList>
            <person name="Dong X."/>
            <person name="Chaisiri K."/>
            <person name="Xia D."/>
            <person name="Armstrong S.D."/>
            <person name="Fang Y."/>
            <person name="Donnelly M.J."/>
            <person name="Kadowaki T."/>
            <person name="McGarry J.W."/>
            <person name="Darby A.C."/>
            <person name="Makepeace B.L."/>
        </authorList>
    </citation>
    <scope>NUCLEOTIDE SEQUENCE [LARGE SCALE GENOMIC DNA]</scope>
    <source>
        <strain evidence="12">UoL-WK</strain>
    </source>
</reference>
<evidence type="ECO:0000256" key="3">
    <source>
        <dbReference type="ARBA" id="ARBA00037247"/>
    </source>
</evidence>
<organism evidence="12 13">
    <name type="scientific">Dinothrombium tinctorium</name>
    <dbReference type="NCBI Taxonomy" id="1965070"/>
    <lineage>
        <taxon>Eukaryota</taxon>
        <taxon>Metazoa</taxon>
        <taxon>Ecdysozoa</taxon>
        <taxon>Arthropoda</taxon>
        <taxon>Chelicerata</taxon>
        <taxon>Arachnida</taxon>
        <taxon>Acari</taxon>
        <taxon>Acariformes</taxon>
        <taxon>Trombidiformes</taxon>
        <taxon>Prostigmata</taxon>
        <taxon>Anystina</taxon>
        <taxon>Parasitengona</taxon>
        <taxon>Trombidioidea</taxon>
        <taxon>Trombidiidae</taxon>
        <taxon>Dinothrombium</taxon>
    </lineage>
</organism>
<dbReference type="InterPro" id="IPR020845">
    <property type="entry name" value="AMP-binding_CS"/>
</dbReference>
<dbReference type="PANTHER" id="PTHR43201:SF5">
    <property type="entry name" value="MEDIUM-CHAIN ACYL-COA LIGASE ACSF2, MITOCHONDRIAL"/>
    <property type="match status" value="1"/>
</dbReference>
<dbReference type="PROSITE" id="PS00455">
    <property type="entry name" value="AMP_BINDING"/>
    <property type="match status" value="1"/>
</dbReference>
<dbReference type="EC" id="6.2.1.2" evidence="4"/>
<dbReference type="SUPFAM" id="SSF56801">
    <property type="entry name" value="Acetyl-CoA synthetase-like"/>
    <property type="match status" value="1"/>
</dbReference>
<feature type="domain" description="AMP-binding enzyme C-terminal" evidence="9">
    <location>
        <begin position="426"/>
        <end position="504"/>
    </location>
</feature>
<evidence type="ECO:0000256" key="7">
    <source>
        <dbReference type="ARBA" id="ARBA00048277"/>
    </source>
</evidence>
<gene>
    <name evidence="11" type="ORF">B4U79_01705</name>
    <name evidence="12" type="ORF">B4U79_03759</name>
    <name evidence="10" type="ORF">B4U79_13207</name>
</gene>
<protein>
    <recommendedName>
        <fullName evidence="5">Medium-chain acyl-CoA ligase ACSF2, mitochondrial</fullName>
        <ecNumber evidence="4">6.2.1.2</ecNumber>
    </recommendedName>
</protein>
<sequence length="522" mass="58710">MYLFDHQQRKVTFREFNEDVNKLSKSLLNDLRLQRGDAIAIWSANCYEWLVAQHAAFRSGLIACALSPLYKSIELDFALKKAKVKALFMPGIESKQSFMNDFHAVLEKVDLVNIKKHLQHLIFIDGNEAKSAPQAMNIHTFNRLIANDGQLDESQLDVSPDDPAALFYTSGTTGKPKAALLSHYQMHNNIRFATEKTLQTKGPIVCPLPFFHAIAGICASLTPLISQKSIVFSNYWFDMQSAIKSLIQNECTEFWGVPAIVNGLCEFALATNTKFNSLKVIGMGGSAIHESLIRKIKQAIPSVEEIRIGYGSTEFGIFLTFTTKEDPEEVTMNTVGQISDHVAMKLVDPETKKIVKLGEQGEIWAKGYCRMLCYYDDEEKTREVIDQSGWYNMGDLGILDKNGYLKIVGRTKEMIIRGGINLFPKEIENILNTHPSVAEAHVCGVPSEEFGEEVCAWIKLKNASEKDAIQSEDIKKFCKDQLSYYKCPKYILFVDSFPMTGSGKVQKFLMTEKSCELLGLKK</sequence>
<keyword evidence="2" id="KW-0436">Ligase</keyword>
<name>A0A3S3P4C5_9ACAR</name>
<dbReference type="EMBL" id="NCKU01005233">
    <property type="protein sequence ID" value="RWS04845.1"/>
    <property type="molecule type" value="Genomic_DNA"/>
</dbReference>